<dbReference type="EMBL" id="VLKR01000007">
    <property type="protein sequence ID" value="TWI21566.1"/>
    <property type="molecule type" value="Genomic_DNA"/>
</dbReference>
<dbReference type="InterPro" id="IPR050583">
    <property type="entry name" value="Mycobacterial_A85_antigen"/>
</dbReference>
<dbReference type="InterPro" id="IPR029058">
    <property type="entry name" value="AB_hydrolase_fold"/>
</dbReference>
<dbReference type="AlphaFoldDB" id="A0A562MNW2"/>
<reference evidence="1 2" key="1">
    <citation type="journal article" date="2015" name="Stand. Genomic Sci.">
        <title>Genomic Encyclopedia of Bacterial and Archaeal Type Strains, Phase III: the genomes of soil and plant-associated and newly described type strains.</title>
        <authorList>
            <person name="Whitman W.B."/>
            <person name="Woyke T."/>
            <person name="Klenk H.P."/>
            <person name="Zhou Y."/>
            <person name="Lilburn T.G."/>
            <person name="Beck B.J."/>
            <person name="De Vos P."/>
            <person name="Vandamme P."/>
            <person name="Eisen J.A."/>
            <person name="Garrity G."/>
            <person name="Hugenholtz P."/>
            <person name="Kyrpides N.C."/>
        </authorList>
    </citation>
    <scope>NUCLEOTIDE SEQUENCE [LARGE SCALE GENOMIC DNA]</scope>
    <source>
        <strain evidence="1 2">CGMCC 1.6855</strain>
    </source>
</reference>
<dbReference type="SUPFAM" id="SSF53474">
    <property type="entry name" value="alpha/beta-Hydrolases"/>
    <property type="match status" value="1"/>
</dbReference>
<gene>
    <name evidence="1" type="ORF">IQ31_01698</name>
</gene>
<dbReference type="Pfam" id="PF00756">
    <property type="entry name" value="Esterase"/>
    <property type="match status" value="1"/>
</dbReference>
<comment type="caution">
    <text evidence="1">The sequence shown here is derived from an EMBL/GenBank/DDBJ whole genome shotgun (WGS) entry which is preliminary data.</text>
</comment>
<evidence type="ECO:0008006" key="3">
    <source>
        <dbReference type="Google" id="ProtNLM"/>
    </source>
</evidence>
<dbReference type="Gene3D" id="3.40.50.1820">
    <property type="entry name" value="alpha/beta hydrolase"/>
    <property type="match status" value="1"/>
</dbReference>
<dbReference type="Proteomes" id="UP000315908">
    <property type="component" value="Unassembled WGS sequence"/>
</dbReference>
<dbReference type="PANTHER" id="PTHR48098:SF6">
    <property type="entry name" value="FERRI-BACILLIBACTIN ESTERASE BESA"/>
    <property type="match status" value="1"/>
</dbReference>
<name>A0A562MNW2_9SPHI</name>
<evidence type="ECO:0000313" key="2">
    <source>
        <dbReference type="Proteomes" id="UP000315908"/>
    </source>
</evidence>
<dbReference type="RefSeq" id="WP_208734168.1">
    <property type="nucleotide sequence ID" value="NZ_JBPFPU010000001.1"/>
</dbReference>
<organism evidence="1 2">
    <name type="scientific">Sphingobacterium siyangense</name>
    <dbReference type="NCBI Taxonomy" id="459529"/>
    <lineage>
        <taxon>Bacteria</taxon>
        <taxon>Pseudomonadati</taxon>
        <taxon>Bacteroidota</taxon>
        <taxon>Sphingobacteriia</taxon>
        <taxon>Sphingobacteriales</taxon>
        <taxon>Sphingobacteriaceae</taxon>
        <taxon>Sphingobacterium</taxon>
    </lineage>
</organism>
<accession>A0A562MNW2</accession>
<proteinExistence type="predicted"/>
<dbReference type="PANTHER" id="PTHR48098">
    <property type="entry name" value="ENTEROCHELIN ESTERASE-RELATED"/>
    <property type="match status" value="1"/>
</dbReference>
<dbReference type="InterPro" id="IPR000801">
    <property type="entry name" value="Esterase-like"/>
</dbReference>
<protein>
    <recommendedName>
        <fullName evidence="3">Esterase</fullName>
    </recommendedName>
</protein>
<sequence>MSNSQGFQNKIIQKNSVGKRDISDMIGNRMLILLILFFFNTDCLAQNGTPLLMGRSEILHSKVLGEDRMINIYLPDNYNPNDSVRYPIVYVLDGGIDEDFFHIAGIVRFSTQPWIDRFPQSIVVGIGGNTRRRDFTFPVENTDFIEKEGFQKASFPSYGGSEKYRTFMKKELIPYISGNYKSNGKQTLIGESLAGLLSVEILLKQPELFDDYIIISPSLWWGEESLLKRAAKFLQGNLKKDIKVYLGVPNKEEDVRMYDEAIALSDILNNNKKIHFVFDYMPDELHSTVIHQAVYNAFKKLYPKTFYSK</sequence>
<evidence type="ECO:0000313" key="1">
    <source>
        <dbReference type="EMBL" id="TWI21566.1"/>
    </source>
</evidence>